<dbReference type="GO" id="GO:0006730">
    <property type="term" value="P:one-carbon metabolic process"/>
    <property type="evidence" value="ECO:0007669"/>
    <property type="project" value="UniProtKB-KW"/>
</dbReference>
<evidence type="ECO:0000256" key="2">
    <source>
        <dbReference type="ARBA" id="ARBA00022598"/>
    </source>
</evidence>
<evidence type="ECO:0000256" key="4">
    <source>
        <dbReference type="ARBA" id="ARBA00022840"/>
    </source>
</evidence>
<evidence type="ECO:0000256" key="1">
    <source>
        <dbReference type="ARBA" id="ARBA00022563"/>
    </source>
</evidence>
<dbReference type="AlphaFoldDB" id="X5MG46"/>
<organism evidence="5 6">
    <name type="scientific">Bartonella henselae</name>
    <name type="common">Rochalimaea henselae</name>
    <dbReference type="NCBI Taxonomy" id="38323"/>
    <lineage>
        <taxon>Bacteria</taxon>
        <taxon>Pseudomonadati</taxon>
        <taxon>Pseudomonadota</taxon>
        <taxon>Alphaproteobacteria</taxon>
        <taxon>Hyphomicrobiales</taxon>
        <taxon>Bartonellaceae</taxon>
        <taxon>Bartonella</taxon>
    </lineage>
</organism>
<keyword evidence="3" id="KW-0547">Nucleotide-binding</keyword>
<sequence>MLLKAADLIAESAMTILLKNAMQSNLVQTIENNPVLIHGEPCANIAHSFNPVIATKTALKLTDYVITEAEFGANLGIEKFFNIKCRQTGLVPDDTVIVATIRSLKINVFFFPTFMLFENRDWSDGSTSAIEIFYNTINFLNERKIILIQNFKMGIFSSIKIINSCASSMTPFPPCFQCL</sequence>
<keyword evidence="2 5" id="KW-0436">Ligase</keyword>
<evidence type="ECO:0000313" key="6">
    <source>
        <dbReference type="Proteomes" id="UP000019801"/>
    </source>
</evidence>
<dbReference type="KEGG" id="bhs:BM1374165_00137"/>
<dbReference type="Gene3D" id="3.30.1510.10">
    <property type="entry name" value="Domain 2, N(10)-formyltetrahydrofolate synthetase"/>
    <property type="match status" value="1"/>
</dbReference>
<evidence type="ECO:0000256" key="3">
    <source>
        <dbReference type="ARBA" id="ARBA00022741"/>
    </source>
</evidence>
<keyword evidence="1" id="KW-0554">One-carbon metabolism</keyword>
<dbReference type="InterPro" id="IPR027417">
    <property type="entry name" value="P-loop_NTPase"/>
</dbReference>
<dbReference type="Pfam" id="PF01268">
    <property type="entry name" value="FTHFS"/>
    <property type="match status" value="1"/>
</dbReference>
<dbReference type="PATRIC" id="fig|38323.4.peg.155"/>
<proteinExistence type="predicted"/>
<reference evidence="6" key="1">
    <citation type="submission" date="2013-11" db="EMBL/GenBank/DDBJ databases">
        <title>Genome sequencing of Bartonella spp. isolated from human blood.</title>
        <authorList>
            <person name="Raoult D."/>
        </authorList>
    </citation>
    <scope>NUCLEOTIDE SEQUENCE</scope>
    <source>
        <strain evidence="6">BM1374165</strain>
    </source>
</reference>
<gene>
    <name evidence="5" type="primary">fhs_1</name>
    <name evidence="5" type="ORF">BM1374165_00137</name>
</gene>
<dbReference type="EMBL" id="HG969191">
    <property type="protein sequence ID" value="CDO46165.1"/>
    <property type="molecule type" value="Genomic_DNA"/>
</dbReference>
<evidence type="ECO:0000313" key="5">
    <source>
        <dbReference type="EMBL" id="CDO46165.1"/>
    </source>
</evidence>
<name>X5MG46_BARHN</name>
<dbReference type="STRING" id="38323.BM1374165_00137"/>
<dbReference type="Gene3D" id="3.40.50.300">
    <property type="entry name" value="P-loop containing nucleotide triphosphate hydrolases"/>
    <property type="match status" value="1"/>
</dbReference>
<dbReference type="GO" id="GO:0005524">
    <property type="term" value="F:ATP binding"/>
    <property type="evidence" value="ECO:0007669"/>
    <property type="project" value="UniProtKB-KW"/>
</dbReference>
<dbReference type="Proteomes" id="UP000019801">
    <property type="component" value="Chromosome I"/>
</dbReference>
<dbReference type="GO" id="GO:0004329">
    <property type="term" value="F:formate-tetrahydrofolate ligase activity"/>
    <property type="evidence" value="ECO:0007669"/>
    <property type="project" value="InterPro"/>
</dbReference>
<dbReference type="SUPFAM" id="SSF52540">
    <property type="entry name" value="P-loop containing nucleoside triphosphate hydrolases"/>
    <property type="match status" value="1"/>
</dbReference>
<dbReference type="InterPro" id="IPR000559">
    <property type="entry name" value="Formate_THF_ligase"/>
</dbReference>
<keyword evidence="4" id="KW-0067">ATP-binding</keyword>
<accession>X5MG46</accession>
<protein>
    <submittedName>
        <fullName evidence="5">Formate-tetrahydrofolate ligase</fullName>
    </submittedName>
</protein>